<dbReference type="Gene3D" id="3.40.1410.10">
    <property type="entry name" value="Chorismate lyase-like"/>
    <property type="match status" value="1"/>
</dbReference>
<evidence type="ECO:0000256" key="2">
    <source>
        <dbReference type="ARBA" id="ARBA00023125"/>
    </source>
</evidence>
<name>A0A0A0EL67_9GAMM</name>
<keyword evidence="3" id="KW-0804">Transcription</keyword>
<dbReference type="EMBL" id="AVPS01000010">
    <property type="protein sequence ID" value="KGM50853.1"/>
    <property type="molecule type" value="Genomic_DNA"/>
</dbReference>
<accession>A0A0A0EL67</accession>
<dbReference type="InterPro" id="IPR050679">
    <property type="entry name" value="Bact_HTH_transcr_reg"/>
</dbReference>
<evidence type="ECO:0000313" key="7">
    <source>
        <dbReference type="Proteomes" id="UP000030017"/>
    </source>
</evidence>
<reference evidence="6 7" key="1">
    <citation type="submission" date="2013-08" db="EMBL/GenBank/DDBJ databases">
        <title>Genome sequencing of Lysobacter.</title>
        <authorList>
            <person name="Zhang S."/>
            <person name="Wang G."/>
        </authorList>
    </citation>
    <scope>NUCLEOTIDE SEQUENCE [LARGE SCALE GENOMIC DNA]</scope>
    <source>
        <strain evidence="6 7">Ko07</strain>
    </source>
</reference>
<dbReference type="Pfam" id="PF00392">
    <property type="entry name" value="GntR"/>
    <property type="match status" value="1"/>
</dbReference>
<evidence type="ECO:0000259" key="5">
    <source>
        <dbReference type="PROSITE" id="PS50949"/>
    </source>
</evidence>
<dbReference type="AlphaFoldDB" id="A0A0A0EL67"/>
<dbReference type="PRINTS" id="PR00035">
    <property type="entry name" value="HTHGNTR"/>
</dbReference>
<sequence length="241" mass="26977">MEKPQPEYAKLKQYILGQITSGVWPPHSRIPSENDLVVQFGVSRMTVNRAIRELSDSDVVIRVQGVGTFVAVPKVESPMFEVRSIRDDIRARGQLHVVNVLVRETIEARAPLAREFSLAAGSELFHSRLLHLADGKPLQLEDRFVNPASAPEYLEVDFTIETPHEYLTRTAPLERTEHTIEAELANKGTAKLLQISPGDPLLSLTRRTWSRGRVASFVRLAHPAASYRFVGTFHVGNTPHS</sequence>
<evidence type="ECO:0000256" key="3">
    <source>
        <dbReference type="ARBA" id="ARBA00023163"/>
    </source>
</evidence>
<dbReference type="OrthoDB" id="9808698at2"/>
<dbReference type="STRING" id="1122185.N792_02470"/>
<dbReference type="GO" id="GO:0006547">
    <property type="term" value="P:L-histidine metabolic process"/>
    <property type="evidence" value="ECO:0007669"/>
    <property type="project" value="UniProtKB-UniRule"/>
</dbReference>
<dbReference type="eggNOG" id="COG2188">
    <property type="taxonomic scope" value="Bacteria"/>
</dbReference>
<dbReference type="GO" id="GO:0045892">
    <property type="term" value="P:negative regulation of DNA-templated transcription"/>
    <property type="evidence" value="ECO:0007669"/>
    <property type="project" value="UniProtKB-UniRule"/>
</dbReference>
<dbReference type="RefSeq" id="WP_036195608.1">
    <property type="nucleotide sequence ID" value="NZ_AVPS01000010.1"/>
</dbReference>
<evidence type="ECO:0000313" key="6">
    <source>
        <dbReference type="EMBL" id="KGM50853.1"/>
    </source>
</evidence>
<keyword evidence="2" id="KW-0238">DNA-binding</keyword>
<dbReference type="FunFam" id="1.10.10.10:FF:000079">
    <property type="entry name" value="GntR family transcriptional regulator"/>
    <property type="match status" value="1"/>
</dbReference>
<evidence type="ECO:0000256" key="1">
    <source>
        <dbReference type="ARBA" id="ARBA00023015"/>
    </source>
</evidence>
<dbReference type="Pfam" id="PF07702">
    <property type="entry name" value="UTRA"/>
    <property type="match status" value="1"/>
</dbReference>
<dbReference type="InterPro" id="IPR011663">
    <property type="entry name" value="UTRA"/>
</dbReference>
<feature type="domain" description="HTH gntR-type" evidence="5">
    <location>
        <begin position="5"/>
        <end position="73"/>
    </location>
</feature>
<keyword evidence="1" id="KW-0805">Transcription regulation</keyword>
<dbReference type="Proteomes" id="UP000030017">
    <property type="component" value="Unassembled WGS sequence"/>
</dbReference>
<dbReference type="InterPro" id="IPR028978">
    <property type="entry name" value="Chorismate_lyase_/UTRA_dom_sf"/>
</dbReference>
<dbReference type="PANTHER" id="PTHR44846:SF16">
    <property type="entry name" value="TRANSCRIPTIONAL REGULATOR PHNF-RELATED"/>
    <property type="match status" value="1"/>
</dbReference>
<protein>
    <recommendedName>
        <fullName evidence="4">Histidine utilization repressor</fullName>
    </recommendedName>
</protein>
<dbReference type="Gene3D" id="1.10.10.10">
    <property type="entry name" value="Winged helix-like DNA-binding domain superfamily/Winged helix DNA-binding domain"/>
    <property type="match status" value="1"/>
</dbReference>
<dbReference type="InterPro" id="IPR010248">
    <property type="entry name" value="His_ut_repres"/>
</dbReference>
<proteinExistence type="predicted"/>
<dbReference type="SMART" id="SM00345">
    <property type="entry name" value="HTH_GNTR"/>
    <property type="match status" value="1"/>
</dbReference>
<dbReference type="InterPro" id="IPR000524">
    <property type="entry name" value="Tscrpt_reg_HTH_GntR"/>
</dbReference>
<dbReference type="GO" id="GO:0003677">
    <property type="term" value="F:DNA binding"/>
    <property type="evidence" value="ECO:0007669"/>
    <property type="project" value="UniProtKB-UniRule"/>
</dbReference>
<organism evidence="6 7">
    <name type="scientific">Lysobacter concretionis Ko07 = DSM 16239</name>
    <dbReference type="NCBI Taxonomy" id="1122185"/>
    <lineage>
        <taxon>Bacteria</taxon>
        <taxon>Pseudomonadati</taxon>
        <taxon>Pseudomonadota</taxon>
        <taxon>Gammaproteobacteria</taxon>
        <taxon>Lysobacterales</taxon>
        <taxon>Lysobacteraceae</taxon>
        <taxon>Novilysobacter</taxon>
    </lineage>
</organism>
<dbReference type="PROSITE" id="PS50949">
    <property type="entry name" value="HTH_GNTR"/>
    <property type="match status" value="1"/>
</dbReference>
<dbReference type="SUPFAM" id="SSF64288">
    <property type="entry name" value="Chorismate lyase-like"/>
    <property type="match status" value="1"/>
</dbReference>
<dbReference type="GO" id="GO:0003700">
    <property type="term" value="F:DNA-binding transcription factor activity"/>
    <property type="evidence" value="ECO:0007669"/>
    <property type="project" value="UniProtKB-UniRule"/>
</dbReference>
<dbReference type="PANTHER" id="PTHR44846">
    <property type="entry name" value="MANNOSYL-D-GLYCERATE TRANSPORT/METABOLISM SYSTEM REPRESSOR MNGR-RELATED"/>
    <property type="match status" value="1"/>
</dbReference>
<dbReference type="SUPFAM" id="SSF46785">
    <property type="entry name" value="Winged helix' DNA-binding domain"/>
    <property type="match status" value="1"/>
</dbReference>
<dbReference type="InterPro" id="IPR036388">
    <property type="entry name" value="WH-like_DNA-bd_sf"/>
</dbReference>
<dbReference type="InterPro" id="IPR036390">
    <property type="entry name" value="WH_DNA-bd_sf"/>
</dbReference>
<evidence type="ECO:0000256" key="4">
    <source>
        <dbReference type="NCBIfam" id="TIGR02018"/>
    </source>
</evidence>
<dbReference type="CDD" id="cd07377">
    <property type="entry name" value="WHTH_GntR"/>
    <property type="match status" value="1"/>
</dbReference>
<dbReference type="NCBIfam" id="TIGR02018">
    <property type="entry name" value="his_ut_repres"/>
    <property type="match status" value="1"/>
</dbReference>
<comment type="caution">
    <text evidence="6">The sequence shown here is derived from an EMBL/GenBank/DDBJ whole genome shotgun (WGS) entry which is preliminary data.</text>
</comment>
<dbReference type="SMART" id="SM00866">
    <property type="entry name" value="UTRA"/>
    <property type="match status" value="1"/>
</dbReference>
<keyword evidence="7" id="KW-1185">Reference proteome</keyword>
<gene>
    <name evidence="6" type="ORF">N792_02470</name>
</gene>